<name>A0A0D7CRB0_9ACTN</name>
<dbReference type="Proteomes" id="UP000032458">
    <property type="component" value="Unassembled WGS sequence"/>
</dbReference>
<dbReference type="PANTHER" id="PTHR33744">
    <property type="entry name" value="CARBOHYDRATE DIACID REGULATOR"/>
    <property type="match status" value="1"/>
</dbReference>
<reference evidence="2 3" key="1">
    <citation type="submission" date="2014-09" db="EMBL/GenBank/DDBJ databases">
        <title>Draft genome sequence of Streptomyces natalensis ATCC 27448, producer of the antifungal pimaricin.</title>
        <authorList>
            <person name="Mendes M.V."/>
            <person name="Beites T."/>
            <person name="Pires S."/>
            <person name="Santos C.L."/>
            <person name="Moradas-Ferreira P."/>
        </authorList>
    </citation>
    <scope>NUCLEOTIDE SEQUENCE [LARGE SCALE GENOMIC DNA]</scope>
    <source>
        <strain evidence="2 3">ATCC 27448</strain>
    </source>
</reference>
<dbReference type="InterPro" id="IPR042070">
    <property type="entry name" value="PucR_C-HTH_sf"/>
</dbReference>
<dbReference type="Pfam" id="PF13556">
    <property type="entry name" value="HTH_30"/>
    <property type="match status" value="1"/>
</dbReference>
<dbReference type="InterPro" id="IPR051448">
    <property type="entry name" value="CdaR-like_regulators"/>
</dbReference>
<keyword evidence="3" id="KW-1185">Reference proteome</keyword>
<sequence>MCDLLNRIWSRPRGEWSRVVRREIPDFAEKVVAELQRGFPALASLLGNTPVEEAQWALEQALLTVLGYQKESQSKRPAVSSVVTPMPVARARQDLFDVLAGQRDVPDEGLDGLARAAGWPVPDTVQAVVLATPAEAPQLAAALGHALIGTVEGDTCLIVPDPATQTRARLEAALKGRAAAVGHITGATDAGSSLRWARYLLTLAPSRVGPEARAAFVDDHLSALLLLQDESLADALTARWLGPLDELTPRQSERLEVTLLAWLEGGGAPEAAKLLHVHPQTVRYRLRQIEKLFGPVLRDPRSRFELEMALRSRRLMAHVRSYRARVGRRARTVASTIRPLGMAREARVNGL</sequence>
<dbReference type="AlphaFoldDB" id="A0A0D7CRB0"/>
<accession>A0A0D7CRB0</accession>
<protein>
    <submittedName>
        <fullName evidence="2">PucR family transcriptional regulator</fullName>
    </submittedName>
</protein>
<dbReference type="PATRIC" id="fig|1240678.4.peg.1202"/>
<evidence type="ECO:0000313" key="2">
    <source>
        <dbReference type="EMBL" id="KIZ18764.1"/>
    </source>
</evidence>
<evidence type="ECO:0000313" key="3">
    <source>
        <dbReference type="Proteomes" id="UP000032458"/>
    </source>
</evidence>
<dbReference type="EMBL" id="JRKI01000008">
    <property type="protein sequence ID" value="KIZ18764.1"/>
    <property type="molecule type" value="Genomic_DNA"/>
</dbReference>
<dbReference type="InterPro" id="IPR025736">
    <property type="entry name" value="PucR_C-HTH_dom"/>
</dbReference>
<comment type="caution">
    <text evidence="2">The sequence shown here is derived from an EMBL/GenBank/DDBJ whole genome shotgun (WGS) entry which is preliminary data.</text>
</comment>
<organism evidence="2 3">
    <name type="scientific">Streptomyces natalensis ATCC 27448</name>
    <dbReference type="NCBI Taxonomy" id="1240678"/>
    <lineage>
        <taxon>Bacteria</taxon>
        <taxon>Bacillati</taxon>
        <taxon>Actinomycetota</taxon>
        <taxon>Actinomycetes</taxon>
        <taxon>Kitasatosporales</taxon>
        <taxon>Streptomycetaceae</taxon>
        <taxon>Streptomyces</taxon>
    </lineage>
</organism>
<evidence type="ECO:0000259" key="1">
    <source>
        <dbReference type="Pfam" id="PF13556"/>
    </source>
</evidence>
<gene>
    <name evidence="2" type="ORF">SNA_05700</name>
</gene>
<dbReference type="PANTHER" id="PTHR33744:SF1">
    <property type="entry name" value="DNA-BINDING TRANSCRIPTIONAL ACTIVATOR ADER"/>
    <property type="match status" value="1"/>
</dbReference>
<feature type="domain" description="PucR C-terminal helix-turn-helix" evidence="1">
    <location>
        <begin position="258"/>
        <end position="311"/>
    </location>
</feature>
<dbReference type="Gene3D" id="1.10.10.2840">
    <property type="entry name" value="PucR C-terminal helix-turn-helix domain"/>
    <property type="match status" value="1"/>
</dbReference>
<proteinExistence type="predicted"/>